<sequence length="160" mass="17572">MHQLTRARLVSGTLVQSPSVPATATWLGRAGLAPFLALPAGMLVDSARLTLWSNLLSAYAFGILTFLLGAWWGIALLKRYTSVLVLSNVLFLLLLSAFVLMPAGSFFLAAATCFFVVLWTERRHALFAPQPDYYARLRLQLSSVASAALIIAAMLSWNWR</sequence>
<keyword evidence="3" id="KW-1185">Reference proteome</keyword>
<evidence type="ECO:0000313" key="2">
    <source>
        <dbReference type="EMBL" id="KAA1190079.1"/>
    </source>
</evidence>
<organism evidence="2 3">
    <name type="scientific">Pseudohalioglobus sediminis</name>
    <dbReference type="NCBI Taxonomy" id="2606449"/>
    <lineage>
        <taxon>Bacteria</taxon>
        <taxon>Pseudomonadati</taxon>
        <taxon>Pseudomonadota</taxon>
        <taxon>Gammaproteobacteria</taxon>
        <taxon>Cellvibrionales</taxon>
        <taxon>Halieaceae</taxon>
        <taxon>Pseudohalioglobus</taxon>
    </lineage>
</organism>
<feature type="transmembrane region" description="Helical" evidence="1">
    <location>
        <begin position="139"/>
        <end position="159"/>
    </location>
</feature>
<accession>A0A5B0WW22</accession>
<dbReference type="AlphaFoldDB" id="A0A5B0WW22"/>
<evidence type="ECO:0000313" key="3">
    <source>
        <dbReference type="Proteomes" id="UP000323708"/>
    </source>
</evidence>
<dbReference type="Pfam" id="PF11911">
    <property type="entry name" value="DUF3429"/>
    <property type="match status" value="1"/>
</dbReference>
<comment type="caution">
    <text evidence="2">The sequence shown here is derived from an EMBL/GenBank/DDBJ whole genome shotgun (WGS) entry which is preliminary data.</text>
</comment>
<reference evidence="2 3" key="1">
    <citation type="submission" date="2019-09" db="EMBL/GenBank/DDBJ databases">
        <authorList>
            <person name="Chen X.-Y."/>
        </authorList>
    </citation>
    <scope>NUCLEOTIDE SEQUENCE [LARGE SCALE GENOMIC DNA]</scope>
    <source>
        <strain evidence="2 3">NY5</strain>
    </source>
</reference>
<proteinExistence type="predicted"/>
<keyword evidence="1" id="KW-0812">Transmembrane</keyword>
<dbReference type="InterPro" id="IPR021836">
    <property type="entry name" value="DUF3429"/>
</dbReference>
<feature type="transmembrane region" description="Helical" evidence="1">
    <location>
        <begin position="56"/>
        <end position="77"/>
    </location>
</feature>
<keyword evidence="1" id="KW-0472">Membrane</keyword>
<protein>
    <submittedName>
        <fullName evidence="2">DUF3429 domain-containing protein</fullName>
    </submittedName>
</protein>
<keyword evidence="1" id="KW-1133">Transmembrane helix</keyword>
<evidence type="ECO:0000256" key="1">
    <source>
        <dbReference type="SAM" id="Phobius"/>
    </source>
</evidence>
<name>A0A5B0WW22_9GAMM</name>
<feature type="transmembrane region" description="Helical" evidence="1">
    <location>
        <begin position="89"/>
        <end position="119"/>
    </location>
</feature>
<dbReference type="EMBL" id="VTUX01000006">
    <property type="protein sequence ID" value="KAA1190079.1"/>
    <property type="molecule type" value="Genomic_DNA"/>
</dbReference>
<dbReference type="Proteomes" id="UP000323708">
    <property type="component" value="Unassembled WGS sequence"/>
</dbReference>
<gene>
    <name evidence="2" type="ORF">F0M18_13520</name>
</gene>